<feature type="chain" id="PRO_5004372293" evidence="4">
    <location>
        <begin position="20"/>
        <end position="365"/>
    </location>
</feature>
<feature type="region of interest" description="Disordered" evidence="3">
    <location>
        <begin position="346"/>
        <end position="365"/>
    </location>
</feature>
<sequence length="365" mass="41096">MKTIGLLLFVLYSGQWARADIYCRDENNNPIDWYVFYKLPKLKSSSVPSLKAGNGYMFITSASLEKGWQFSTNTIDDKSSLLRQTLPFLKNPQQQVLWFVYNDQGDAICPSCGHTKGVIAGDKSGGIWLIHSIPKLLDGNYPRSGLKFGQSALCISLSREQLDSVGDLLAYNTPNFQRSNIINDLKSLYPKIMAAYQKVKVKEPWSLEKTISTLNGTNLKAFAKARRFSSDLYEWVAKSLETTLYVETWINDAHPLPSNCSIKFRVINVQSVIIPQLNVQFSSHSDHSKIAISDSGSKPWVCVGDINRTLSQERRGGGTVCLNNTKLWNSYQSLINLPLMSLNHAKKSRTEDSSHLHPRRKNRNG</sequence>
<name>R4WDE9_RIPPE</name>
<feature type="compositionally biased region" description="Basic residues" evidence="3">
    <location>
        <begin position="356"/>
        <end position="365"/>
    </location>
</feature>
<dbReference type="CDD" id="cd09120">
    <property type="entry name" value="PLDc_DNaseII_1"/>
    <property type="match status" value="1"/>
</dbReference>
<reference evidence="5" key="1">
    <citation type="journal article" date="2013" name="PLoS ONE">
        <title>Gene expression in gut symbiotic organ of stinkbug affected by extracellular bacterial symbiont.</title>
        <authorList>
            <person name="Futahashi R."/>
            <person name="Tanaka K."/>
            <person name="Tanahashi M."/>
            <person name="Nikoh N."/>
            <person name="Kikuchi Y."/>
            <person name="Lee B.L."/>
            <person name="Fukatsu T."/>
        </authorList>
    </citation>
    <scope>NUCLEOTIDE SEQUENCE</scope>
    <source>
        <tissue evidence="5">Midgut</tissue>
    </source>
</reference>
<dbReference type="Pfam" id="PF03265">
    <property type="entry name" value="DNase_II"/>
    <property type="match status" value="1"/>
</dbReference>
<keyword evidence="2" id="KW-0378">Hydrolase</keyword>
<keyword evidence="4" id="KW-0732">Signal</keyword>
<feature type="signal peptide" evidence="4">
    <location>
        <begin position="1"/>
        <end position="19"/>
    </location>
</feature>
<organism evidence="5">
    <name type="scientific">Riptortus pedestris</name>
    <name type="common">Bean bug</name>
    <dbReference type="NCBI Taxonomy" id="329032"/>
    <lineage>
        <taxon>Eukaryota</taxon>
        <taxon>Metazoa</taxon>
        <taxon>Ecdysozoa</taxon>
        <taxon>Arthropoda</taxon>
        <taxon>Hexapoda</taxon>
        <taxon>Insecta</taxon>
        <taxon>Pterygota</taxon>
        <taxon>Neoptera</taxon>
        <taxon>Paraneoptera</taxon>
        <taxon>Hemiptera</taxon>
        <taxon>Heteroptera</taxon>
        <taxon>Panheteroptera</taxon>
        <taxon>Pentatomomorpha</taxon>
        <taxon>Coreoidea</taxon>
        <taxon>Alydidae</taxon>
        <taxon>Riptortus</taxon>
    </lineage>
</organism>
<evidence type="ECO:0000256" key="1">
    <source>
        <dbReference type="ARBA" id="ARBA00007527"/>
    </source>
</evidence>
<evidence type="ECO:0000256" key="2">
    <source>
        <dbReference type="ARBA" id="ARBA00022801"/>
    </source>
</evidence>
<dbReference type="PANTHER" id="PTHR10858">
    <property type="entry name" value="DEOXYRIBONUCLEASE II"/>
    <property type="match status" value="1"/>
</dbReference>
<evidence type="ECO:0000256" key="3">
    <source>
        <dbReference type="SAM" id="MobiDB-lite"/>
    </source>
</evidence>
<accession>R4WDE9</accession>
<proteinExistence type="evidence at transcript level"/>
<dbReference type="CDD" id="cd09121">
    <property type="entry name" value="PLDc_DNaseII_2"/>
    <property type="match status" value="1"/>
</dbReference>
<evidence type="ECO:0000256" key="4">
    <source>
        <dbReference type="SAM" id="SignalP"/>
    </source>
</evidence>
<dbReference type="InterPro" id="IPR004947">
    <property type="entry name" value="DNase_II"/>
</dbReference>
<dbReference type="EMBL" id="AK417484">
    <property type="protein sequence ID" value="BAN20699.1"/>
    <property type="molecule type" value="mRNA"/>
</dbReference>
<evidence type="ECO:0000313" key="5">
    <source>
        <dbReference type="EMBL" id="BAN20699.1"/>
    </source>
</evidence>
<dbReference type="PANTHER" id="PTHR10858:SF23">
    <property type="entry name" value="DEOXYRIBONUCLEASE II"/>
    <property type="match status" value="1"/>
</dbReference>
<comment type="similarity">
    <text evidence="1">Belongs to the DNase II family.</text>
</comment>
<dbReference type="AlphaFoldDB" id="R4WDE9"/>
<protein>
    <submittedName>
        <fullName evidence="5">Deoxyribonuclease ii</fullName>
    </submittedName>
</protein>
<dbReference type="GO" id="GO:0006309">
    <property type="term" value="P:apoptotic DNA fragmentation"/>
    <property type="evidence" value="ECO:0007669"/>
    <property type="project" value="TreeGrafter"/>
</dbReference>
<dbReference type="GO" id="GO:0004531">
    <property type="term" value="F:deoxyribonuclease II activity"/>
    <property type="evidence" value="ECO:0007669"/>
    <property type="project" value="InterPro"/>
</dbReference>